<evidence type="ECO:0000256" key="2">
    <source>
        <dbReference type="SAM" id="SignalP"/>
    </source>
</evidence>
<feature type="chain" id="PRO_5035210199" description="Carboxylesterase type B domain-containing protein" evidence="2">
    <location>
        <begin position="21"/>
        <end position="214"/>
    </location>
</feature>
<dbReference type="PANTHER" id="PTHR11559">
    <property type="entry name" value="CARBOXYLESTERASE"/>
    <property type="match status" value="1"/>
</dbReference>
<dbReference type="InterPro" id="IPR002018">
    <property type="entry name" value="CarbesteraseB"/>
</dbReference>
<dbReference type="InterPro" id="IPR050309">
    <property type="entry name" value="Type-B_Carboxylest/Lipase"/>
</dbReference>
<sequence length="214" mass="24017">MFSCSFVVVSIVLTLKFVATTSPKLDPKFTAGEDEDFPQENYQLNSIVPLVKCPAGTFRGSLEYTRGGRRYFSFQSIPYAEAPGRFETATPKAPIKGIYDATTQPPICPQIPEGETEYSGQEDCLYLSVSKPEESHCREELSNGKLLPVMFWIHPGSFLNRNGSFYKGTYLLDECVVLVTFEYRLGALEILTNQKASQWASKLSQSSHIPYNLR</sequence>
<protein>
    <recommendedName>
        <fullName evidence="3">Carboxylesterase type B domain-containing protein</fullName>
    </recommendedName>
</protein>
<evidence type="ECO:0000313" key="5">
    <source>
        <dbReference type="Proteomes" id="UP000708208"/>
    </source>
</evidence>
<keyword evidence="2" id="KW-0732">Signal</keyword>
<feature type="domain" description="Carboxylesterase type B" evidence="3">
    <location>
        <begin position="49"/>
        <end position="193"/>
    </location>
</feature>
<dbReference type="OrthoDB" id="19653at2759"/>
<evidence type="ECO:0000259" key="3">
    <source>
        <dbReference type="Pfam" id="PF00135"/>
    </source>
</evidence>
<dbReference type="Proteomes" id="UP000708208">
    <property type="component" value="Unassembled WGS sequence"/>
</dbReference>
<comment type="caution">
    <text evidence="4">The sequence shown here is derived from an EMBL/GenBank/DDBJ whole genome shotgun (WGS) entry which is preliminary data.</text>
</comment>
<feature type="signal peptide" evidence="2">
    <location>
        <begin position="1"/>
        <end position="20"/>
    </location>
</feature>
<keyword evidence="5" id="KW-1185">Reference proteome</keyword>
<accession>A0A8J2P7J2</accession>
<dbReference type="EMBL" id="CAJVCH010262821">
    <property type="protein sequence ID" value="CAG7734104.1"/>
    <property type="molecule type" value="Genomic_DNA"/>
</dbReference>
<proteinExistence type="predicted"/>
<evidence type="ECO:0000313" key="4">
    <source>
        <dbReference type="EMBL" id="CAG7734104.1"/>
    </source>
</evidence>
<dbReference type="Pfam" id="PF00135">
    <property type="entry name" value="COesterase"/>
    <property type="match status" value="1"/>
</dbReference>
<keyword evidence="1" id="KW-0325">Glycoprotein</keyword>
<gene>
    <name evidence="4" type="ORF">AFUS01_LOCUS22508</name>
</gene>
<name>A0A8J2P7J2_9HEXA</name>
<dbReference type="AlphaFoldDB" id="A0A8J2P7J2"/>
<organism evidence="4 5">
    <name type="scientific">Allacma fusca</name>
    <dbReference type="NCBI Taxonomy" id="39272"/>
    <lineage>
        <taxon>Eukaryota</taxon>
        <taxon>Metazoa</taxon>
        <taxon>Ecdysozoa</taxon>
        <taxon>Arthropoda</taxon>
        <taxon>Hexapoda</taxon>
        <taxon>Collembola</taxon>
        <taxon>Symphypleona</taxon>
        <taxon>Sminthuridae</taxon>
        <taxon>Allacma</taxon>
    </lineage>
</organism>
<reference evidence="4" key="1">
    <citation type="submission" date="2021-06" db="EMBL/GenBank/DDBJ databases">
        <authorList>
            <person name="Hodson N. C."/>
            <person name="Mongue J. A."/>
            <person name="Jaron S. K."/>
        </authorList>
    </citation>
    <scope>NUCLEOTIDE SEQUENCE</scope>
</reference>
<evidence type="ECO:0000256" key="1">
    <source>
        <dbReference type="ARBA" id="ARBA00023180"/>
    </source>
</evidence>